<evidence type="ECO:0000256" key="1">
    <source>
        <dbReference type="ARBA" id="ARBA00008857"/>
    </source>
</evidence>
<protein>
    <submittedName>
        <fullName evidence="5">Tyrosine recombinase XerC</fullName>
    </submittedName>
</protein>
<dbReference type="InterPro" id="IPR002104">
    <property type="entry name" value="Integrase_catalytic"/>
</dbReference>
<keyword evidence="3" id="KW-0233">DNA recombination</keyword>
<evidence type="ECO:0000256" key="3">
    <source>
        <dbReference type="ARBA" id="ARBA00023172"/>
    </source>
</evidence>
<dbReference type="SUPFAM" id="SSF56349">
    <property type="entry name" value="DNA breaking-rejoining enzymes"/>
    <property type="match status" value="1"/>
</dbReference>
<organism evidence="5 6">
    <name type="scientific">Stieleria magnilauensis</name>
    <dbReference type="NCBI Taxonomy" id="2527963"/>
    <lineage>
        <taxon>Bacteria</taxon>
        <taxon>Pseudomonadati</taxon>
        <taxon>Planctomycetota</taxon>
        <taxon>Planctomycetia</taxon>
        <taxon>Pirellulales</taxon>
        <taxon>Pirellulaceae</taxon>
        <taxon>Stieleria</taxon>
    </lineage>
</organism>
<dbReference type="PROSITE" id="PS51898">
    <property type="entry name" value="TYR_RECOMBINASE"/>
    <property type="match status" value="1"/>
</dbReference>
<dbReference type="InterPro" id="IPR011010">
    <property type="entry name" value="DNA_brk_join_enz"/>
</dbReference>
<evidence type="ECO:0000256" key="2">
    <source>
        <dbReference type="ARBA" id="ARBA00023125"/>
    </source>
</evidence>
<dbReference type="PANTHER" id="PTHR30349:SF41">
    <property type="entry name" value="INTEGRASE_RECOMBINASE PROTEIN MJ0367-RELATED"/>
    <property type="match status" value="1"/>
</dbReference>
<evidence type="ECO:0000313" key="5">
    <source>
        <dbReference type="EMBL" id="QDV87165.1"/>
    </source>
</evidence>
<evidence type="ECO:0000259" key="4">
    <source>
        <dbReference type="PROSITE" id="PS51898"/>
    </source>
</evidence>
<dbReference type="Proteomes" id="UP000318081">
    <property type="component" value="Chromosome"/>
</dbReference>
<dbReference type="RefSeq" id="WP_145218693.1">
    <property type="nucleotide sequence ID" value="NZ_CP036432.1"/>
</dbReference>
<dbReference type="PANTHER" id="PTHR30349">
    <property type="entry name" value="PHAGE INTEGRASE-RELATED"/>
    <property type="match status" value="1"/>
</dbReference>
<gene>
    <name evidence="5" type="primary">xerC_1</name>
    <name evidence="5" type="ORF">TBK1r_61940</name>
</gene>
<dbReference type="InterPro" id="IPR013762">
    <property type="entry name" value="Integrase-like_cat_sf"/>
</dbReference>
<keyword evidence="2" id="KW-0238">DNA-binding</keyword>
<comment type="similarity">
    <text evidence="1">Belongs to the 'phage' integrase family.</text>
</comment>
<dbReference type="InterPro" id="IPR050090">
    <property type="entry name" value="Tyrosine_recombinase_XerCD"/>
</dbReference>
<keyword evidence="6" id="KW-1185">Reference proteome</keyword>
<name>A0ABX5XYQ6_9BACT</name>
<sequence length="203" mass="22937">MADRPTNKGKKLPPEPLTKDETKRLLDACSRRSASGRRDRALCVVLWRAQLRLSEALRLKPSDYDAEKGFLRVLVGKGQKYRVAVIDRTAAAELDRWLDYRKTLGISGRKPIFCGISKNALGKELATAQIRAKMKRLAKKAGIEKRVHAHGLRHTGASELVDEGVPLTDIQAQLGHSSPVITNRYLHRINPEARAERMRNREW</sequence>
<dbReference type="Gene3D" id="1.10.443.10">
    <property type="entry name" value="Intergrase catalytic core"/>
    <property type="match status" value="1"/>
</dbReference>
<proteinExistence type="inferred from homology"/>
<evidence type="ECO:0000313" key="6">
    <source>
        <dbReference type="Proteomes" id="UP000318081"/>
    </source>
</evidence>
<dbReference type="EMBL" id="CP036432">
    <property type="protein sequence ID" value="QDV87165.1"/>
    <property type="molecule type" value="Genomic_DNA"/>
</dbReference>
<feature type="domain" description="Tyr recombinase" evidence="4">
    <location>
        <begin position="12"/>
        <end position="199"/>
    </location>
</feature>
<accession>A0ABX5XYQ6</accession>
<reference evidence="5 6" key="1">
    <citation type="submission" date="2019-02" db="EMBL/GenBank/DDBJ databases">
        <title>Deep-cultivation of Planctomycetes and their phenomic and genomic characterization uncovers novel biology.</title>
        <authorList>
            <person name="Wiegand S."/>
            <person name="Jogler M."/>
            <person name="Boedeker C."/>
            <person name="Pinto D."/>
            <person name="Vollmers J."/>
            <person name="Rivas-Marin E."/>
            <person name="Kohn T."/>
            <person name="Peeters S.H."/>
            <person name="Heuer A."/>
            <person name="Rast P."/>
            <person name="Oberbeckmann S."/>
            <person name="Bunk B."/>
            <person name="Jeske O."/>
            <person name="Meyerdierks A."/>
            <person name="Storesund J.E."/>
            <person name="Kallscheuer N."/>
            <person name="Luecker S."/>
            <person name="Lage O.M."/>
            <person name="Pohl T."/>
            <person name="Merkel B.J."/>
            <person name="Hornburger P."/>
            <person name="Mueller R.-W."/>
            <person name="Bruemmer F."/>
            <person name="Labrenz M."/>
            <person name="Spormann A.M."/>
            <person name="Op den Camp H."/>
            <person name="Overmann J."/>
            <person name="Amann R."/>
            <person name="Jetten M.S.M."/>
            <person name="Mascher T."/>
            <person name="Medema M.H."/>
            <person name="Devos D.P."/>
            <person name="Kaster A.-K."/>
            <person name="Ovreas L."/>
            <person name="Rohde M."/>
            <person name="Galperin M.Y."/>
            <person name="Jogler C."/>
        </authorList>
    </citation>
    <scope>NUCLEOTIDE SEQUENCE [LARGE SCALE GENOMIC DNA]</scope>
    <source>
        <strain evidence="5 6">TBK1r</strain>
    </source>
</reference>
<dbReference type="Pfam" id="PF00589">
    <property type="entry name" value="Phage_integrase"/>
    <property type="match status" value="1"/>
</dbReference>